<evidence type="ECO:0000256" key="1">
    <source>
        <dbReference type="SAM" id="MobiDB-lite"/>
    </source>
</evidence>
<comment type="caution">
    <text evidence="2">The sequence shown here is derived from an EMBL/GenBank/DDBJ whole genome shotgun (WGS) entry which is preliminary data.</text>
</comment>
<sequence length="111" mass="12349">MGQLKKPTLVLVMRHANYRSLHSGSSGLAWRHLCANDDGETVQTDEDADAQEECMEMFESAVELPTTLAEVEAIKNFRFDPSGKSTIPSDLFQREDDSTKNTFTTPVQALV</sequence>
<dbReference type="Proteomes" id="UP001165121">
    <property type="component" value="Unassembled WGS sequence"/>
</dbReference>
<feature type="region of interest" description="Disordered" evidence="1">
    <location>
        <begin position="88"/>
        <end position="107"/>
    </location>
</feature>
<accession>A0A9W7D4M1</accession>
<protein>
    <submittedName>
        <fullName evidence="2">Unnamed protein product</fullName>
    </submittedName>
</protein>
<dbReference type="EMBL" id="BSXT01004395">
    <property type="protein sequence ID" value="GMF57712.1"/>
    <property type="molecule type" value="Genomic_DNA"/>
</dbReference>
<organism evidence="2 3">
    <name type="scientific">Phytophthora fragariaefolia</name>
    <dbReference type="NCBI Taxonomy" id="1490495"/>
    <lineage>
        <taxon>Eukaryota</taxon>
        <taxon>Sar</taxon>
        <taxon>Stramenopiles</taxon>
        <taxon>Oomycota</taxon>
        <taxon>Peronosporomycetes</taxon>
        <taxon>Peronosporales</taxon>
        <taxon>Peronosporaceae</taxon>
        <taxon>Phytophthora</taxon>
    </lineage>
</organism>
<dbReference type="AlphaFoldDB" id="A0A9W7D4M1"/>
<gene>
    <name evidence="2" type="ORF">Pfra01_002468700</name>
</gene>
<keyword evidence="3" id="KW-1185">Reference proteome</keyword>
<reference evidence="2" key="1">
    <citation type="submission" date="2023-04" db="EMBL/GenBank/DDBJ databases">
        <title>Phytophthora fragariaefolia NBRC 109709.</title>
        <authorList>
            <person name="Ichikawa N."/>
            <person name="Sato H."/>
            <person name="Tonouchi N."/>
        </authorList>
    </citation>
    <scope>NUCLEOTIDE SEQUENCE</scope>
    <source>
        <strain evidence="2">NBRC 109709</strain>
    </source>
</reference>
<proteinExistence type="predicted"/>
<name>A0A9W7D4M1_9STRA</name>
<evidence type="ECO:0000313" key="2">
    <source>
        <dbReference type="EMBL" id="GMF57712.1"/>
    </source>
</evidence>
<evidence type="ECO:0000313" key="3">
    <source>
        <dbReference type="Proteomes" id="UP001165121"/>
    </source>
</evidence>